<dbReference type="EMBL" id="FNFD01000011">
    <property type="protein sequence ID" value="SDK89029.1"/>
    <property type="molecule type" value="Genomic_DNA"/>
</dbReference>
<gene>
    <name evidence="2" type="ORF">SAMN05216186_111153</name>
</gene>
<dbReference type="PROSITE" id="PS51750">
    <property type="entry name" value="BRO_N"/>
    <property type="match status" value="1"/>
</dbReference>
<dbReference type="PANTHER" id="PTHR36180:SF2">
    <property type="entry name" value="BRO FAMILY PROTEIN"/>
    <property type="match status" value="1"/>
</dbReference>
<evidence type="ECO:0000313" key="2">
    <source>
        <dbReference type="EMBL" id="SDK89029.1"/>
    </source>
</evidence>
<organism evidence="2 3">
    <name type="scientific">Pseudomonas indica</name>
    <dbReference type="NCBI Taxonomy" id="137658"/>
    <lineage>
        <taxon>Bacteria</taxon>
        <taxon>Pseudomonadati</taxon>
        <taxon>Pseudomonadota</taxon>
        <taxon>Gammaproteobacteria</taxon>
        <taxon>Pseudomonadales</taxon>
        <taxon>Pseudomonadaceae</taxon>
        <taxon>Pseudomonas</taxon>
    </lineage>
</organism>
<dbReference type="SMART" id="SM01040">
    <property type="entry name" value="Bro-N"/>
    <property type="match status" value="1"/>
</dbReference>
<dbReference type="Proteomes" id="UP000198706">
    <property type="component" value="Unassembled WGS sequence"/>
</dbReference>
<accession>A0A1G9FKY5</accession>
<dbReference type="InterPro" id="IPR003497">
    <property type="entry name" value="BRO_N_domain"/>
</dbReference>
<evidence type="ECO:0000313" key="3">
    <source>
        <dbReference type="Proteomes" id="UP000198706"/>
    </source>
</evidence>
<dbReference type="RefSeq" id="WP_084336504.1">
    <property type="nucleotide sequence ID" value="NZ_FNFD01000011.1"/>
</dbReference>
<dbReference type="PANTHER" id="PTHR36180">
    <property type="entry name" value="DNA-BINDING PROTEIN-RELATED-RELATED"/>
    <property type="match status" value="1"/>
</dbReference>
<dbReference type="Pfam" id="PF02498">
    <property type="entry name" value="Bro-N"/>
    <property type="match status" value="1"/>
</dbReference>
<sequence length="163" mass="19070">METAFTPLTFHRFNRPLRAVLIDGQPWFAAKDFGLLMGHRHPERICRYVDDDQLRSVRFALANGGEEAVPVISESGAYRALWRFNHPEHRNLRRWLTQEVVPLLRDEQALPAMAPRRTLMTWEARRVSLLEWQGELWVPLKALPELVSEGAVPRRGRLGRWLR</sequence>
<keyword evidence="3" id="KW-1185">Reference proteome</keyword>
<dbReference type="AlphaFoldDB" id="A0A1G9FKY5"/>
<name>A0A1G9FKY5_9PSED</name>
<reference evidence="2 3" key="1">
    <citation type="submission" date="2016-10" db="EMBL/GenBank/DDBJ databases">
        <authorList>
            <person name="de Groot N.N."/>
        </authorList>
    </citation>
    <scope>NUCLEOTIDE SEQUENCE [LARGE SCALE GENOMIC DNA]</scope>
    <source>
        <strain evidence="2 3">JCM 21544</strain>
    </source>
</reference>
<protein>
    <submittedName>
        <fullName evidence="2">Prophage antirepressor</fullName>
    </submittedName>
</protein>
<evidence type="ECO:0000259" key="1">
    <source>
        <dbReference type="PROSITE" id="PS51750"/>
    </source>
</evidence>
<feature type="domain" description="Bro-N" evidence="1">
    <location>
        <begin position="2"/>
        <end position="108"/>
    </location>
</feature>
<proteinExistence type="predicted"/>